<dbReference type="NCBIfam" id="TIGR00254">
    <property type="entry name" value="GGDEF"/>
    <property type="match status" value="1"/>
</dbReference>
<reference evidence="7" key="1">
    <citation type="journal article" date="2018" name="Front. Microbiol.">
        <title>Genome-Based Analysis Reveals the Taxonomy and Diversity of the Family Idiomarinaceae.</title>
        <authorList>
            <person name="Liu Y."/>
            <person name="Lai Q."/>
            <person name="Shao Z."/>
        </authorList>
    </citation>
    <scope>NUCLEOTIDE SEQUENCE [LARGE SCALE GENOMIC DNA]</scope>
    <source>
        <strain evidence="7">F23</strain>
    </source>
</reference>
<evidence type="ECO:0000313" key="6">
    <source>
        <dbReference type="EMBL" id="RUO56996.1"/>
    </source>
</evidence>
<evidence type="ECO:0000256" key="1">
    <source>
        <dbReference type="ARBA" id="ARBA00001946"/>
    </source>
</evidence>
<name>A0A432Y815_9GAMM</name>
<comment type="cofactor">
    <cofactor evidence="1">
        <name>Mg(2+)</name>
        <dbReference type="ChEBI" id="CHEBI:18420"/>
    </cofactor>
</comment>
<dbReference type="GO" id="GO:0043709">
    <property type="term" value="P:cell adhesion involved in single-species biofilm formation"/>
    <property type="evidence" value="ECO:0007669"/>
    <property type="project" value="TreeGrafter"/>
</dbReference>
<protein>
    <recommendedName>
        <fullName evidence="2">diguanylate cyclase</fullName>
        <ecNumber evidence="2">2.7.7.65</ecNumber>
    </recommendedName>
</protein>
<dbReference type="PROSITE" id="PS50887">
    <property type="entry name" value="GGDEF"/>
    <property type="match status" value="1"/>
</dbReference>
<keyword evidence="4" id="KW-1133">Transmembrane helix</keyword>
<feature type="transmembrane region" description="Helical" evidence="4">
    <location>
        <begin position="71"/>
        <end position="91"/>
    </location>
</feature>
<sequence>MELSSFSALSPKRPQFWQVAKRCCILAAIIDVAFFAIFMVLDSPILAWVNLLSIAMYLTAYVAYSTRKNKLATILIWTEVLYHSALGTLLLGWDSGFHYFLLMFVPAIFVSMSLKPAIASLVGLWSYYVGLDLFGWYYPPLQPIDGDALVLVHLFNLTVVFAMFAYLALYYLNKVNITHDKLRFFATTDPLTRLRNRRHMSELLKRAVESYQKEQRLVSVLLLDLDHFKSINDTYGHEVGDTVLKAAADILRDTVRDHDKVSRWGGEEFLVFLPRTNLNHAAQVAERIRKAIAKYPWHTVLNEKIRLTTSIGVSELKPDDSVNTLIKRADDALYRGKEAGRNWVELESEASCHRPRIVLSSQPD</sequence>
<dbReference type="FunFam" id="3.30.70.270:FF:000001">
    <property type="entry name" value="Diguanylate cyclase domain protein"/>
    <property type="match status" value="1"/>
</dbReference>
<evidence type="ECO:0000313" key="7">
    <source>
        <dbReference type="Proteomes" id="UP000287330"/>
    </source>
</evidence>
<feature type="transmembrane region" description="Helical" evidence="4">
    <location>
        <begin position="121"/>
        <end position="138"/>
    </location>
</feature>
<organism evidence="6 7">
    <name type="scientific">Idiomarina fontislapidosi</name>
    <dbReference type="NCBI Taxonomy" id="263723"/>
    <lineage>
        <taxon>Bacteria</taxon>
        <taxon>Pseudomonadati</taxon>
        <taxon>Pseudomonadota</taxon>
        <taxon>Gammaproteobacteria</taxon>
        <taxon>Alteromonadales</taxon>
        <taxon>Idiomarinaceae</taxon>
        <taxon>Idiomarina</taxon>
    </lineage>
</organism>
<dbReference type="InterPro" id="IPR050469">
    <property type="entry name" value="Diguanylate_Cyclase"/>
</dbReference>
<dbReference type="RefSeq" id="WP_110574456.1">
    <property type="nucleotide sequence ID" value="NZ_PIPV01000003.1"/>
</dbReference>
<feature type="transmembrane region" description="Helical" evidence="4">
    <location>
        <begin position="150"/>
        <end position="172"/>
    </location>
</feature>
<dbReference type="GO" id="GO:1902201">
    <property type="term" value="P:negative regulation of bacterial-type flagellum-dependent cell motility"/>
    <property type="evidence" value="ECO:0007669"/>
    <property type="project" value="TreeGrafter"/>
</dbReference>
<dbReference type="EMBL" id="PIPV01000003">
    <property type="protein sequence ID" value="RUO56996.1"/>
    <property type="molecule type" value="Genomic_DNA"/>
</dbReference>
<feature type="transmembrane region" description="Helical" evidence="4">
    <location>
        <begin position="97"/>
        <end position="114"/>
    </location>
</feature>
<proteinExistence type="predicted"/>
<dbReference type="EC" id="2.7.7.65" evidence="2"/>
<evidence type="ECO:0000256" key="3">
    <source>
        <dbReference type="ARBA" id="ARBA00034247"/>
    </source>
</evidence>
<keyword evidence="4" id="KW-0472">Membrane</keyword>
<evidence type="ECO:0000259" key="5">
    <source>
        <dbReference type="PROSITE" id="PS50887"/>
    </source>
</evidence>
<dbReference type="Proteomes" id="UP000287330">
    <property type="component" value="Unassembled WGS sequence"/>
</dbReference>
<dbReference type="AlphaFoldDB" id="A0A432Y815"/>
<evidence type="ECO:0000256" key="2">
    <source>
        <dbReference type="ARBA" id="ARBA00012528"/>
    </source>
</evidence>
<dbReference type="SUPFAM" id="SSF55073">
    <property type="entry name" value="Nucleotide cyclase"/>
    <property type="match status" value="1"/>
</dbReference>
<dbReference type="Pfam" id="PF00990">
    <property type="entry name" value="GGDEF"/>
    <property type="match status" value="1"/>
</dbReference>
<dbReference type="PANTHER" id="PTHR45138:SF9">
    <property type="entry name" value="DIGUANYLATE CYCLASE DGCM-RELATED"/>
    <property type="match status" value="1"/>
</dbReference>
<comment type="catalytic activity">
    <reaction evidence="3">
        <text>2 GTP = 3',3'-c-di-GMP + 2 diphosphate</text>
        <dbReference type="Rhea" id="RHEA:24898"/>
        <dbReference type="ChEBI" id="CHEBI:33019"/>
        <dbReference type="ChEBI" id="CHEBI:37565"/>
        <dbReference type="ChEBI" id="CHEBI:58805"/>
        <dbReference type="EC" id="2.7.7.65"/>
    </reaction>
</comment>
<accession>A0A432Y815</accession>
<dbReference type="Gene3D" id="3.30.70.270">
    <property type="match status" value="1"/>
</dbReference>
<feature type="transmembrane region" description="Helical" evidence="4">
    <location>
        <begin position="20"/>
        <end position="39"/>
    </location>
</feature>
<keyword evidence="4" id="KW-0812">Transmembrane</keyword>
<dbReference type="GO" id="GO:0052621">
    <property type="term" value="F:diguanylate cyclase activity"/>
    <property type="evidence" value="ECO:0007669"/>
    <property type="project" value="UniProtKB-EC"/>
</dbReference>
<comment type="caution">
    <text evidence="6">The sequence shown here is derived from an EMBL/GenBank/DDBJ whole genome shotgun (WGS) entry which is preliminary data.</text>
</comment>
<dbReference type="SMART" id="SM00267">
    <property type="entry name" value="GGDEF"/>
    <property type="match status" value="1"/>
</dbReference>
<dbReference type="InterPro" id="IPR043128">
    <property type="entry name" value="Rev_trsase/Diguanyl_cyclase"/>
</dbReference>
<feature type="domain" description="GGDEF" evidence="5">
    <location>
        <begin position="216"/>
        <end position="349"/>
    </location>
</feature>
<dbReference type="GO" id="GO:0005886">
    <property type="term" value="C:plasma membrane"/>
    <property type="evidence" value="ECO:0007669"/>
    <property type="project" value="TreeGrafter"/>
</dbReference>
<gene>
    <name evidence="6" type="ORF">CWE25_04800</name>
</gene>
<dbReference type="PANTHER" id="PTHR45138">
    <property type="entry name" value="REGULATORY COMPONENTS OF SENSORY TRANSDUCTION SYSTEM"/>
    <property type="match status" value="1"/>
</dbReference>
<evidence type="ECO:0000256" key="4">
    <source>
        <dbReference type="SAM" id="Phobius"/>
    </source>
</evidence>
<dbReference type="InterPro" id="IPR029787">
    <property type="entry name" value="Nucleotide_cyclase"/>
</dbReference>
<dbReference type="InterPro" id="IPR000160">
    <property type="entry name" value="GGDEF_dom"/>
</dbReference>
<dbReference type="OrthoDB" id="9812260at2"/>
<keyword evidence="7" id="KW-1185">Reference proteome</keyword>
<feature type="transmembrane region" description="Helical" evidence="4">
    <location>
        <begin position="45"/>
        <end position="64"/>
    </location>
</feature>
<dbReference type="CDD" id="cd01949">
    <property type="entry name" value="GGDEF"/>
    <property type="match status" value="1"/>
</dbReference>